<feature type="domain" description="TniQ" evidence="1">
    <location>
        <begin position="7"/>
        <end position="139"/>
    </location>
</feature>
<dbReference type="RefSeq" id="WP_076220928.1">
    <property type="nucleotide sequence ID" value="NZ_MPVP01000602.1"/>
</dbReference>
<evidence type="ECO:0000313" key="3">
    <source>
        <dbReference type="Proteomes" id="UP000187158"/>
    </source>
</evidence>
<sequence>MSEVLLRRPIPYPDESLRGYLIRLAQVNHTSPRKLYKLSSLFAGVDPKSLIMTTGKADLSKLCILTNLDEQRLLDLTFFNQLGKYAHEEVEVLRHISSFGTCSMAFCQVCPLCLLEQPYHRKLWEIRSVTTCPIHHCRLISQCPECQRFISPIRRFVTYCKCMFDYRKCKITKVPEFETKLAIILNEKLFNKKGLRTLLSDEIQGLSFRHFLYLHILFCYYFYQISTSKVKVHYSEVFKPIHLHETAIETFHMFTDWPNSFYNFVNRYRKVPKNFKGMGKWMNSVCYFIKLLSI</sequence>
<name>A0ABX3GCF2_9BACL</name>
<accession>A0ABX3GCF2</accession>
<evidence type="ECO:0000259" key="1">
    <source>
        <dbReference type="Pfam" id="PF06527"/>
    </source>
</evidence>
<dbReference type="EMBL" id="MPVP01000602">
    <property type="protein sequence ID" value="OMC97534.1"/>
    <property type="molecule type" value="Genomic_DNA"/>
</dbReference>
<dbReference type="InterPro" id="IPR009492">
    <property type="entry name" value="TniQ"/>
</dbReference>
<comment type="caution">
    <text evidence="2">The sequence shown here is derived from an EMBL/GenBank/DDBJ whole genome shotgun (WGS) entry which is preliminary data.</text>
</comment>
<organism evidence="2 3">
    <name type="scientific">Paenibacillus odorifer</name>
    <dbReference type="NCBI Taxonomy" id="189426"/>
    <lineage>
        <taxon>Bacteria</taxon>
        <taxon>Bacillati</taxon>
        <taxon>Bacillota</taxon>
        <taxon>Bacilli</taxon>
        <taxon>Bacillales</taxon>
        <taxon>Paenibacillaceae</taxon>
        <taxon>Paenibacillus</taxon>
    </lineage>
</organism>
<keyword evidence="3" id="KW-1185">Reference proteome</keyword>
<dbReference type="Pfam" id="PF06527">
    <property type="entry name" value="TniQ"/>
    <property type="match status" value="1"/>
</dbReference>
<evidence type="ECO:0000313" key="2">
    <source>
        <dbReference type="EMBL" id="OMC97534.1"/>
    </source>
</evidence>
<protein>
    <recommendedName>
        <fullName evidence="1">TniQ domain-containing protein</fullName>
    </recommendedName>
</protein>
<proteinExistence type="predicted"/>
<gene>
    <name evidence="2" type="ORF">BSO21_33380</name>
</gene>
<dbReference type="Proteomes" id="UP000187158">
    <property type="component" value="Unassembled WGS sequence"/>
</dbReference>
<reference evidence="2 3" key="1">
    <citation type="submission" date="2016-11" db="EMBL/GenBank/DDBJ databases">
        <title>Paenibacillus species isolates.</title>
        <authorList>
            <person name="Beno S.M."/>
        </authorList>
    </citation>
    <scope>NUCLEOTIDE SEQUENCE [LARGE SCALE GENOMIC DNA]</scope>
    <source>
        <strain evidence="2 3">FSL H7-0433</strain>
    </source>
</reference>